<evidence type="ECO:0000313" key="3">
    <source>
        <dbReference type="EMBL" id="OGC39642.1"/>
    </source>
</evidence>
<keyword evidence="1" id="KW-0067">ATP-binding</keyword>
<sequence length="339" mass="39357">MKEKFDVLVIDSRYKHSLAAVRCLGKHDLNILSGSAKFSPTKFSRFSKKSFRYDNENFERDLIEQLEKYDVDLVVPIDYKSNIKCSKIAGEIRKYSNIVIADYDKMIVASNKEKMIEILNNTKINFPKSYVVKNKKDIGKISVLKKMAIKSAEEERGEKVEYVESGKDLAVKLEERLEHGTQIVQEYVEGFGCAFFALCDNGKVLQSFQHKRIRQYPESGGVSSVAESFYDKNLEKCGEEIIGKLKWTGVCMVEFICDEKNGKYYFIEFNPKFWGSLDLSISCGIEFPYLLYRFSKGEEIVNLDYESGRRFQWVLPEDTIRIRSAKNKWDAMKDWGRDF</sequence>
<dbReference type="Pfam" id="PF02655">
    <property type="entry name" value="ATP-grasp_3"/>
    <property type="match status" value="1"/>
</dbReference>
<dbReference type="GO" id="GO:0046872">
    <property type="term" value="F:metal ion binding"/>
    <property type="evidence" value="ECO:0007669"/>
    <property type="project" value="InterPro"/>
</dbReference>
<dbReference type="Gene3D" id="3.30.470.20">
    <property type="entry name" value="ATP-grasp fold, B domain"/>
    <property type="match status" value="1"/>
</dbReference>
<evidence type="ECO:0000313" key="4">
    <source>
        <dbReference type="Proteomes" id="UP000179242"/>
    </source>
</evidence>
<dbReference type="InterPro" id="IPR011761">
    <property type="entry name" value="ATP-grasp"/>
</dbReference>
<dbReference type="SUPFAM" id="SSF56059">
    <property type="entry name" value="Glutathione synthetase ATP-binding domain-like"/>
    <property type="match status" value="1"/>
</dbReference>
<gene>
    <name evidence="3" type="ORF">A2438_07220</name>
</gene>
<accession>A0A1F4U403</accession>
<dbReference type="InterPro" id="IPR003806">
    <property type="entry name" value="ATP-grasp_PylC-type"/>
</dbReference>
<dbReference type="EMBL" id="MEUJ01000007">
    <property type="protein sequence ID" value="OGC39642.1"/>
    <property type="molecule type" value="Genomic_DNA"/>
</dbReference>
<comment type="caution">
    <text evidence="3">The sequence shown here is derived from an EMBL/GenBank/DDBJ whole genome shotgun (WGS) entry which is preliminary data.</text>
</comment>
<dbReference type="Proteomes" id="UP000179242">
    <property type="component" value="Unassembled WGS sequence"/>
</dbReference>
<dbReference type="PROSITE" id="PS50975">
    <property type="entry name" value="ATP_GRASP"/>
    <property type="match status" value="1"/>
</dbReference>
<evidence type="ECO:0000259" key="2">
    <source>
        <dbReference type="PROSITE" id="PS50975"/>
    </source>
</evidence>
<protein>
    <recommendedName>
        <fullName evidence="2">ATP-grasp domain-containing protein</fullName>
    </recommendedName>
</protein>
<name>A0A1F4U403_UNCSA</name>
<dbReference type="AlphaFoldDB" id="A0A1F4U403"/>
<keyword evidence="1" id="KW-0547">Nucleotide-binding</keyword>
<feature type="non-terminal residue" evidence="3">
    <location>
        <position position="339"/>
    </location>
</feature>
<dbReference type="GO" id="GO:0005524">
    <property type="term" value="F:ATP binding"/>
    <property type="evidence" value="ECO:0007669"/>
    <property type="project" value="UniProtKB-UniRule"/>
</dbReference>
<organism evidence="3 4">
    <name type="scientific">candidate division WOR-1 bacterium RIFOXYC2_FULL_46_14</name>
    <dbReference type="NCBI Taxonomy" id="1802587"/>
    <lineage>
        <taxon>Bacteria</taxon>
        <taxon>Bacillati</taxon>
        <taxon>Saganbacteria</taxon>
    </lineage>
</organism>
<reference evidence="3 4" key="1">
    <citation type="journal article" date="2016" name="Nat. Commun.">
        <title>Thousands of microbial genomes shed light on interconnected biogeochemical processes in an aquifer system.</title>
        <authorList>
            <person name="Anantharaman K."/>
            <person name="Brown C.T."/>
            <person name="Hug L.A."/>
            <person name="Sharon I."/>
            <person name="Castelle C.J."/>
            <person name="Probst A.J."/>
            <person name="Thomas B.C."/>
            <person name="Singh A."/>
            <person name="Wilkins M.J."/>
            <person name="Karaoz U."/>
            <person name="Brodie E.L."/>
            <person name="Williams K.H."/>
            <person name="Hubbard S.S."/>
            <person name="Banfield J.F."/>
        </authorList>
    </citation>
    <scope>NUCLEOTIDE SEQUENCE [LARGE SCALE GENOMIC DNA]</scope>
</reference>
<proteinExistence type="predicted"/>
<feature type="domain" description="ATP-grasp" evidence="2">
    <location>
        <begin position="116"/>
        <end position="296"/>
    </location>
</feature>
<evidence type="ECO:0000256" key="1">
    <source>
        <dbReference type="PROSITE-ProRule" id="PRU00409"/>
    </source>
</evidence>